<dbReference type="STRING" id="889306.KP78_08680"/>
<reference evidence="7 8" key="1">
    <citation type="submission" date="2015-01" db="EMBL/GenBank/DDBJ databases">
        <title>Genome sequencing of Jeotgalibacillus soli.</title>
        <authorList>
            <person name="Goh K.M."/>
            <person name="Chan K.-G."/>
            <person name="Yaakop A.S."/>
            <person name="Ee R."/>
            <person name="Gan H.M."/>
            <person name="Chan C.S."/>
        </authorList>
    </citation>
    <scope>NUCLEOTIDE SEQUENCE [LARGE SCALE GENOMIC DNA]</scope>
    <source>
        <strain evidence="7 8">P9</strain>
    </source>
</reference>
<evidence type="ECO:0000313" key="8">
    <source>
        <dbReference type="Proteomes" id="UP000031938"/>
    </source>
</evidence>
<keyword evidence="3 6" id="KW-0812">Transmembrane</keyword>
<comment type="subcellular location">
    <subcellularLocation>
        <location evidence="6">Cell membrane</location>
        <topology evidence="6">Multi-pass membrane protein</topology>
    </subcellularLocation>
    <subcellularLocation>
        <location evidence="1">Membrane</location>
        <topology evidence="1">Multi-pass membrane protein</topology>
    </subcellularLocation>
</comment>
<dbReference type="Proteomes" id="UP000031938">
    <property type="component" value="Unassembled WGS sequence"/>
</dbReference>
<feature type="transmembrane region" description="Helical" evidence="6">
    <location>
        <begin position="212"/>
        <end position="236"/>
    </location>
</feature>
<dbReference type="OrthoDB" id="9780109at2"/>
<feature type="transmembrane region" description="Helical" evidence="6">
    <location>
        <begin position="77"/>
        <end position="96"/>
    </location>
</feature>
<feature type="transmembrane region" description="Helical" evidence="6">
    <location>
        <begin position="102"/>
        <end position="119"/>
    </location>
</feature>
<protein>
    <recommendedName>
        <fullName evidence="6">Probable membrane transporter protein</fullName>
    </recommendedName>
</protein>
<dbReference type="PANTHER" id="PTHR43701">
    <property type="entry name" value="MEMBRANE TRANSPORTER PROTEIN MJ0441-RELATED"/>
    <property type="match status" value="1"/>
</dbReference>
<dbReference type="RefSeq" id="WP_041086546.1">
    <property type="nucleotide sequence ID" value="NZ_JXRP01000009.1"/>
</dbReference>
<evidence type="ECO:0000256" key="6">
    <source>
        <dbReference type="RuleBase" id="RU363041"/>
    </source>
</evidence>
<dbReference type="AlphaFoldDB" id="A0A0C2RGV1"/>
<dbReference type="PATRIC" id="fig|889306.3.peg.871"/>
<evidence type="ECO:0000256" key="3">
    <source>
        <dbReference type="ARBA" id="ARBA00022692"/>
    </source>
</evidence>
<feature type="transmembrane region" description="Helical" evidence="6">
    <location>
        <begin position="7"/>
        <end position="39"/>
    </location>
</feature>
<evidence type="ECO:0000256" key="2">
    <source>
        <dbReference type="ARBA" id="ARBA00009142"/>
    </source>
</evidence>
<name>A0A0C2RGV1_9BACL</name>
<feature type="transmembrane region" description="Helical" evidence="6">
    <location>
        <begin position="185"/>
        <end position="205"/>
    </location>
</feature>
<feature type="transmembrane region" description="Helical" evidence="6">
    <location>
        <begin position="149"/>
        <end position="173"/>
    </location>
</feature>
<keyword evidence="4 6" id="KW-1133">Transmembrane helix</keyword>
<comment type="similarity">
    <text evidence="2 6">Belongs to the 4-toluene sulfonate uptake permease (TSUP) (TC 2.A.102) family.</text>
</comment>
<sequence length="261" mass="27473">MEWTMILLIIVLGIAAGGIGVLVGAGGGFIFVPAILLLLDTPPHVAAATGIVIVFFNALFGMFGYMKQSRIDYKAGLWLSIGAIPGSIIGISIHSIFQSDSFYTVFATLLVGIGLFLFYKNSPFSKKSSSTDSRVSEFISLSTKGKKGIVVLLGFGLGVISSFFGIGGGWMLVPILVYGFHLRTHRATATSIFALAIYSSVAAVIQTASGDVDWMLVGIGGAGVLVGSQIGTILSARLNSQVIVQVLSLILIITGGRMFWN</sequence>
<accession>A0A0C2RGV1</accession>
<dbReference type="InterPro" id="IPR051598">
    <property type="entry name" value="TSUP/Inactive_protease-like"/>
</dbReference>
<keyword evidence="5 6" id="KW-0472">Membrane</keyword>
<comment type="caution">
    <text evidence="7">The sequence shown here is derived from an EMBL/GenBank/DDBJ whole genome shotgun (WGS) entry which is preliminary data.</text>
</comment>
<keyword evidence="8" id="KW-1185">Reference proteome</keyword>
<gene>
    <name evidence="7" type="ORF">KP78_08680</name>
</gene>
<organism evidence="7 8">
    <name type="scientific">Jeotgalibacillus soli</name>
    <dbReference type="NCBI Taxonomy" id="889306"/>
    <lineage>
        <taxon>Bacteria</taxon>
        <taxon>Bacillati</taxon>
        <taxon>Bacillota</taxon>
        <taxon>Bacilli</taxon>
        <taxon>Bacillales</taxon>
        <taxon>Caryophanaceae</taxon>
        <taxon>Jeotgalibacillus</taxon>
    </lineage>
</organism>
<dbReference type="PANTHER" id="PTHR43701:SF2">
    <property type="entry name" value="MEMBRANE TRANSPORTER PROTEIN YJNA-RELATED"/>
    <property type="match status" value="1"/>
</dbReference>
<keyword evidence="6" id="KW-1003">Cell membrane</keyword>
<dbReference type="EMBL" id="JXRP01000009">
    <property type="protein sequence ID" value="KIL49400.1"/>
    <property type="molecule type" value="Genomic_DNA"/>
</dbReference>
<feature type="transmembrane region" description="Helical" evidence="6">
    <location>
        <begin position="242"/>
        <end position="260"/>
    </location>
</feature>
<dbReference type="GO" id="GO:0005886">
    <property type="term" value="C:plasma membrane"/>
    <property type="evidence" value="ECO:0007669"/>
    <property type="project" value="UniProtKB-SubCell"/>
</dbReference>
<feature type="transmembrane region" description="Helical" evidence="6">
    <location>
        <begin position="45"/>
        <end position="65"/>
    </location>
</feature>
<evidence type="ECO:0000256" key="5">
    <source>
        <dbReference type="ARBA" id="ARBA00023136"/>
    </source>
</evidence>
<dbReference type="Pfam" id="PF01925">
    <property type="entry name" value="TauE"/>
    <property type="match status" value="1"/>
</dbReference>
<proteinExistence type="inferred from homology"/>
<evidence type="ECO:0000313" key="7">
    <source>
        <dbReference type="EMBL" id="KIL49400.1"/>
    </source>
</evidence>
<dbReference type="InterPro" id="IPR002781">
    <property type="entry name" value="TM_pro_TauE-like"/>
</dbReference>
<evidence type="ECO:0000256" key="4">
    <source>
        <dbReference type="ARBA" id="ARBA00022989"/>
    </source>
</evidence>
<evidence type="ECO:0000256" key="1">
    <source>
        <dbReference type="ARBA" id="ARBA00004141"/>
    </source>
</evidence>